<evidence type="ECO:0000313" key="2">
    <source>
        <dbReference type="Proteomes" id="UP000003639"/>
    </source>
</evidence>
<reference evidence="1 2" key="2">
    <citation type="submission" date="2007-06" db="EMBL/GenBank/DDBJ databases">
        <title>Draft genome sequence of Pseudoflavonifractor capillosus ATCC 29799.</title>
        <authorList>
            <person name="Sudarsanam P."/>
            <person name="Ley R."/>
            <person name="Guruge J."/>
            <person name="Turnbaugh P.J."/>
            <person name="Mahowald M."/>
            <person name="Liep D."/>
            <person name="Gordon J."/>
        </authorList>
    </citation>
    <scope>NUCLEOTIDE SEQUENCE [LARGE SCALE GENOMIC DNA]</scope>
    <source>
        <strain evidence="1 2">ATCC 29799</strain>
    </source>
</reference>
<protein>
    <submittedName>
        <fullName evidence="1">Uncharacterized protein</fullName>
    </submittedName>
</protein>
<organism evidence="1 2">
    <name type="scientific">Pseudoflavonifractor capillosus ATCC 29799</name>
    <dbReference type="NCBI Taxonomy" id="411467"/>
    <lineage>
        <taxon>Bacteria</taxon>
        <taxon>Bacillati</taxon>
        <taxon>Bacillota</taxon>
        <taxon>Clostridia</taxon>
        <taxon>Eubacteriales</taxon>
        <taxon>Oscillospiraceae</taxon>
        <taxon>Pseudoflavonifractor</taxon>
    </lineage>
</organism>
<sequence length="37" mass="4221">MEGAPVDEQYQNFGVHRLLYSLTFVTIHVCVEKVPSI</sequence>
<keyword evidence="2" id="KW-1185">Reference proteome</keyword>
<gene>
    <name evidence="1" type="ORF">BACCAP_02950</name>
</gene>
<dbReference type="Proteomes" id="UP000003639">
    <property type="component" value="Unassembled WGS sequence"/>
</dbReference>
<evidence type="ECO:0000313" key="1">
    <source>
        <dbReference type="EMBL" id="EDM99024.1"/>
    </source>
</evidence>
<proteinExistence type="predicted"/>
<comment type="caution">
    <text evidence="1">The sequence shown here is derived from an EMBL/GenBank/DDBJ whole genome shotgun (WGS) entry which is preliminary data.</text>
</comment>
<name>A6NXK4_9FIRM</name>
<reference evidence="1 2" key="1">
    <citation type="submission" date="2007-04" db="EMBL/GenBank/DDBJ databases">
        <authorList>
            <person name="Fulton L."/>
            <person name="Clifton S."/>
            <person name="Fulton B."/>
            <person name="Xu J."/>
            <person name="Minx P."/>
            <person name="Pepin K.H."/>
            <person name="Johnson M."/>
            <person name="Thiruvilangam P."/>
            <person name="Bhonagiri V."/>
            <person name="Nash W.E."/>
            <person name="Mardis E.R."/>
            <person name="Wilson R.K."/>
        </authorList>
    </citation>
    <scope>NUCLEOTIDE SEQUENCE [LARGE SCALE GENOMIC DNA]</scope>
    <source>
        <strain evidence="1 2">ATCC 29799</strain>
    </source>
</reference>
<dbReference type="AlphaFoldDB" id="A6NXK4"/>
<dbReference type="EMBL" id="AAXG02000028">
    <property type="protein sequence ID" value="EDM99024.1"/>
    <property type="molecule type" value="Genomic_DNA"/>
</dbReference>
<accession>A6NXK4</accession>